<dbReference type="Proteomes" id="UP000177025">
    <property type="component" value="Unassembled WGS sequence"/>
</dbReference>
<dbReference type="InterPro" id="IPR016162">
    <property type="entry name" value="Ald_DH_N"/>
</dbReference>
<dbReference type="SUPFAM" id="SSF53720">
    <property type="entry name" value="ALDH-like"/>
    <property type="match status" value="1"/>
</dbReference>
<protein>
    <recommendedName>
        <fullName evidence="5">L-glutamate gamma-semialdehyde dehydrogenase</fullName>
        <ecNumber evidence="2">1.2.1.88</ecNumber>
    </recommendedName>
    <alternativeName>
        <fullName evidence="5">L-glutamate gamma-semialdehyde dehydrogenase</fullName>
    </alternativeName>
</protein>
<dbReference type="FunFam" id="3.40.309.10:FF:000005">
    <property type="entry name" value="1-pyrroline-5-carboxylate dehydrogenase 1"/>
    <property type="match status" value="1"/>
</dbReference>
<accession>A0A1F4UEZ5</accession>
<evidence type="ECO:0000256" key="7">
    <source>
        <dbReference type="ARBA" id="ARBA00061617"/>
    </source>
</evidence>
<dbReference type="InterPro" id="IPR016160">
    <property type="entry name" value="Ald_DH_CS_CYS"/>
</dbReference>
<dbReference type="CDD" id="cd07124">
    <property type="entry name" value="ALDH_PutA-P5CDH-RocA"/>
    <property type="match status" value="1"/>
</dbReference>
<evidence type="ECO:0000313" key="9">
    <source>
        <dbReference type="EMBL" id="OGC43506.1"/>
    </source>
</evidence>
<evidence type="ECO:0000256" key="2">
    <source>
        <dbReference type="ARBA" id="ARBA00012884"/>
    </source>
</evidence>
<evidence type="ECO:0000259" key="8">
    <source>
        <dbReference type="Pfam" id="PF00171"/>
    </source>
</evidence>
<gene>
    <name evidence="9" type="ORF">A2Y85_04315</name>
</gene>
<dbReference type="InterPro" id="IPR016163">
    <property type="entry name" value="Ald_DH_C"/>
</dbReference>
<dbReference type="InterPro" id="IPR005932">
    <property type="entry name" value="RocA"/>
</dbReference>
<reference evidence="9 10" key="1">
    <citation type="journal article" date="2016" name="Nat. Commun.">
        <title>Thousands of microbial genomes shed light on interconnected biogeochemical processes in an aquifer system.</title>
        <authorList>
            <person name="Anantharaman K."/>
            <person name="Brown C.T."/>
            <person name="Hug L.A."/>
            <person name="Sharon I."/>
            <person name="Castelle C.J."/>
            <person name="Probst A.J."/>
            <person name="Thomas B.C."/>
            <person name="Singh A."/>
            <person name="Wilkins M.J."/>
            <person name="Karaoz U."/>
            <person name="Brodie E.L."/>
            <person name="Williams K.H."/>
            <person name="Hubbard S.S."/>
            <person name="Banfield J.F."/>
        </authorList>
    </citation>
    <scope>NUCLEOTIDE SEQUENCE [LARGE SCALE GENOMIC DNA]</scope>
</reference>
<dbReference type="GO" id="GO:0010133">
    <property type="term" value="P:L-proline catabolic process to L-glutamate"/>
    <property type="evidence" value="ECO:0007669"/>
    <property type="project" value="TreeGrafter"/>
</dbReference>
<dbReference type="InterPro" id="IPR050485">
    <property type="entry name" value="Proline_metab_enzyme"/>
</dbReference>
<evidence type="ECO:0000256" key="5">
    <source>
        <dbReference type="ARBA" id="ARBA00032259"/>
    </source>
</evidence>
<sequence>MKPFRNEPYNDFNNPKIRRKMEKALAQVEYEFGKEYDLVIGGKRVKCEKKLYSYNPAKKDEVIGIFQKADEQIAEQTMQAALKAFETWRYTPATVRANYLFKIANIMRRRRFELNSWMVLETSKNWLEADADTAEAIDFCDYYGHEVLRYDRGPKLLQLKDERDEQRYIPLGVGIVIPPWNFPLAILTGMTTASFACGNTVILKPSSDSPAIAAKFMEMVEEAKVPVGVVNFMTGSGALAGDYLVRHPKTRFIAFTGSKSVGLHIIEHAAKTVPGQIWIKRVVAEMGGKDLIIVDSEANIDSAVTDARVSAFGFQGQKCSACSRLILDEKIYDKFMKKLIPTVEAITVGPPKDHGNYMGAVINESAYKSMLEYIEIGKSEGKLVCGGKPAEGNGWFIRPTVFTDIGPKTRIFQEEIFGPVLAVTRARNFEHAIELANDSEYGLTGAVYTKNRQKIEKAKNEVFVGNLYINRKCTGAMVAAHPFGGFNMSGTDSKAGGPDYLGLFTQAKAIAEYVAARKTKKPAKKRRG</sequence>
<dbReference type="InterPro" id="IPR015590">
    <property type="entry name" value="Aldehyde_DH_dom"/>
</dbReference>
<dbReference type="FunFam" id="3.40.605.10:FF:000045">
    <property type="entry name" value="1-pyrroline-5-carboxylate dehydrogenase 1"/>
    <property type="match status" value="1"/>
</dbReference>
<keyword evidence="3" id="KW-0560">Oxidoreductase</keyword>
<comment type="pathway">
    <text evidence="1">Amino-acid degradation; L-proline degradation into L-glutamate; L-glutamate from L-proline: step 2/2.</text>
</comment>
<evidence type="ECO:0000256" key="3">
    <source>
        <dbReference type="ARBA" id="ARBA00023002"/>
    </source>
</evidence>
<evidence type="ECO:0000256" key="6">
    <source>
        <dbReference type="ARBA" id="ARBA00048142"/>
    </source>
</evidence>
<dbReference type="Pfam" id="PF00171">
    <property type="entry name" value="Aldedh"/>
    <property type="match status" value="1"/>
</dbReference>
<dbReference type="AlphaFoldDB" id="A0A1F4UEZ5"/>
<dbReference type="NCBIfam" id="TIGR01237">
    <property type="entry name" value="D1pyr5carbox2"/>
    <property type="match status" value="1"/>
</dbReference>
<dbReference type="GO" id="GO:0004657">
    <property type="term" value="F:proline dehydrogenase activity"/>
    <property type="evidence" value="ECO:0007669"/>
    <property type="project" value="UniProtKB-ARBA"/>
</dbReference>
<dbReference type="GO" id="GO:0009898">
    <property type="term" value="C:cytoplasmic side of plasma membrane"/>
    <property type="evidence" value="ECO:0007669"/>
    <property type="project" value="TreeGrafter"/>
</dbReference>
<dbReference type="Gene3D" id="3.40.605.10">
    <property type="entry name" value="Aldehyde Dehydrogenase, Chain A, domain 1"/>
    <property type="match status" value="1"/>
</dbReference>
<name>A0A1F4UEZ5_UNCW3</name>
<dbReference type="PANTHER" id="PTHR42862:SF1">
    <property type="entry name" value="DELTA-1-PYRROLINE-5-CARBOXYLATE DEHYDROGENASE 2, ISOFORM A-RELATED"/>
    <property type="match status" value="1"/>
</dbReference>
<dbReference type="NCBIfam" id="NF002852">
    <property type="entry name" value="PRK03137.1"/>
    <property type="match status" value="1"/>
</dbReference>
<comment type="catalytic activity">
    <reaction evidence="6">
        <text>L-glutamate 5-semialdehyde + NAD(+) + H2O = L-glutamate + NADH + 2 H(+)</text>
        <dbReference type="Rhea" id="RHEA:30235"/>
        <dbReference type="ChEBI" id="CHEBI:15377"/>
        <dbReference type="ChEBI" id="CHEBI:15378"/>
        <dbReference type="ChEBI" id="CHEBI:29985"/>
        <dbReference type="ChEBI" id="CHEBI:57540"/>
        <dbReference type="ChEBI" id="CHEBI:57945"/>
        <dbReference type="ChEBI" id="CHEBI:58066"/>
        <dbReference type="EC" id="1.2.1.88"/>
    </reaction>
</comment>
<evidence type="ECO:0000256" key="4">
    <source>
        <dbReference type="ARBA" id="ARBA00023027"/>
    </source>
</evidence>
<comment type="caution">
    <text evidence="9">The sequence shown here is derived from an EMBL/GenBank/DDBJ whole genome shotgun (WGS) entry which is preliminary data.</text>
</comment>
<dbReference type="EC" id="1.2.1.88" evidence="2"/>
<keyword evidence="4" id="KW-0520">NAD</keyword>
<comment type="similarity">
    <text evidence="7">Belongs to the aldehyde dehydrogenase family. RocA subfamily.</text>
</comment>
<evidence type="ECO:0000256" key="1">
    <source>
        <dbReference type="ARBA" id="ARBA00004786"/>
    </source>
</evidence>
<proteinExistence type="inferred from homology"/>
<feature type="domain" description="Aldehyde dehydrogenase" evidence="8">
    <location>
        <begin position="49"/>
        <end position="510"/>
    </location>
</feature>
<dbReference type="PANTHER" id="PTHR42862">
    <property type="entry name" value="DELTA-1-PYRROLINE-5-CARBOXYLATE DEHYDROGENASE 1, ISOFORM A-RELATED"/>
    <property type="match status" value="1"/>
</dbReference>
<dbReference type="PROSITE" id="PS00070">
    <property type="entry name" value="ALDEHYDE_DEHYDR_CYS"/>
    <property type="match status" value="1"/>
</dbReference>
<dbReference type="EMBL" id="MEUM01000018">
    <property type="protein sequence ID" value="OGC43506.1"/>
    <property type="molecule type" value="Genomic_DNA"/>
</dbReference>
<dbReference type="GO" id="GO:0003842">
    <property type="term" value="F:L-glutamate gamma-semialdehyde dehydrogenase activity"/>
    <property type="evidence" value="ECO:0007669"/>
    <property type="project" value="UniProtKB-EC"/>
</dbReference>
<dbReference type="Gene3D" id="3.40.309.10">
    <property type="entry name" value="Aldehyde Dehydrogenase, Chain A, domain 2"/>
    <property type="match status" value="1"/>
</dbReference>
<evidence type="ECO:0000313" key="10">
    <source>
        <dbReference type="Proteomes" id="UP000177025"/>
    </source>
</evidence>
<organism evidence="9 10">
    <name type="scientific">candidate division WOR-3 bacterium RBG_13_43_14</name>
    <dbReference type="NCBI Taxonomy" id="1802590"/>
    <lineage>
        <taxon>Bacteria</taxon>
        <taxon>Bacteria division WOR-3</taxon>
    </lineage>
</organism>
<dbReference type="InterPro" id="IPR016161">
    <property type="entry name" value="Ald_DH/histidinol_DH"/>
</dbReference>